<dbReference type="InterPro" id="IPR018672">
    <property type="entry name" value="DUF2140"/>
</dbReference>
<proteinExistence type="predicted"/>
<dbReference type="RefSeq" id="WP_348027214.1">
    <property type="nucleotide sequence ID" value="NZ_CP129113.1"/>
</dbReference>
<dbReference type="EMBL" id="CP129113">
    <property type="protein sequence ID" value="WLV24314.1"/>
    <property type="molecule type" value="Genomic_DNA"/>
</dbReference>
<keyword evidence="1" id="KW-0812">Transmembrane</keyword>
<sequence length="205" mass="23607">MPRQDRSKRIKWKTLFIILAAINIVAILTLAVLIFWPVKEETYPEYEQQKESNSSQFIVRTTKKNINEMIAAYLANVSQDNKYNFKVRLEEDVHLRGELPVFSSSVPLSVHLDPIVQENGDAILKVKTISVGMLELPNKNIMEYIRDHLPMPEWVKVNPRGEEIYVALTKMDIKSNFRVQAAHIDLPENNIAFKISVPYDTIGLD</sequence>
<evidence type="ECO:0000313" key="3">
    <source>
        <dbReference type="Proteomes" id="UP001180087"/>
    </source>
</evidence>
<reference evidence="2" key="1">
    <citation type="submission" date="2023-06" db="EMBL/GenBank/DDBJ databases">
        <title>A Treasure from Seagulls: Isolation and Description of Aciduricobacillus qingdaonensis gen. nov., sp. nov., a Rare Obligately Uric Acid-utilizing Member in the Family Bacillaceae.</title>
        <authorList>
            <person name="Liu W."/>
            <person name="Wang B."/>
        </authorList>
    </citation>
    <scope>NUCLEOTIDE SEQUENCE</scope>
    <source>
        <strain evidence="2">44XB</strain>
    </source>
</reference>
<dbReference type="Proteomes" id="UP001180087">
    <property type="component" value="Chromosome"/>
</dbReference>
<evidence type="ECO:0000256" key="1">
    <source>
        <dbReference type="SAM" id="Phobius"/>
    </source>
</evidence>
<accession>A0ABY9KTT5</accession>
<dbReference type="Pfam" id="PF09911">
    <property type="entry name" value="DUF2140"/>
    <property type="match status" value="1"/>
</dbReference>
<evidence type="ECO:0000313" key="2">
    <source>
        <dbReference type="EMBL" id="WLV24314.1"/>
    </source>
</evidence>
<organism evidence="2 3">
    <name type="scientific">Aciduricibacillus chroicocephali</name>
    <dbReference type="NCBI Taxonomy" id="3054939"/>
    <lineage>
        <taxon>Bacteria</taxon>
        <taxon>Bacillati</taxon>
        <taxon>Bacillota</taxon>
        <taxon>Bacilli</taxon>
        <taxon>Bacillales</taxon>
        <taxon>Bacillaceae</taxon>
        <taxon>Aciduricibacillus</taxon>
    </lineage>
</organism>
<gene>
    <name evidence="2" type="ORF">QR721_11820</name>
</gene>
<feature type="transmembrane region" description="Helical" evidence="1">
    <location>
        <begin position="12"/>
        <end position="36"/>
    </location>
</feature>
<name>A0ABY9KTT5_9BACI</name>
<keyword evidence="1" id="KW-0472">Membrane</keyword>
<keyword evidence="3" id="KW-1185">Reference proteome</keyword>
<keyword evidence="1" id="KW-1133">Transmembrane helix</keyword>
<protein>
    <submittedName>
        <fullName evidence="2">YpmS family protein</fullName>
    </submittedName>
</protein>